<keyword evidence="9" id="KW-0238">DNA-binding</keyword>
<feature type="compositionally biased region" description="Basic and acidic residues" evidence="15">
    <location>
        <begin position="885"/>
        <end position="902"/>
    </location>
</feature>
<evidence type="ECO:0000313" key="18">
    <source>
        <dbReference type="EMBL" id="OAE18673.1"/>
    </source>
</evidence>
<dbReference type="EC" id="5.6.2.1" evidence="3"/>
<dbReference type="Gene3D" id="1.10.290.10">
    <property type="entry name" value="Topoisomerase I, domain 4"/>
    <property type="match status" value="1"/>
</dbReference>
<evidence type="ECO:0000259" key="17">
    <source>
        <dbReference type="PROSITE" id="PS52039"/>
    </source>
</evidence>
<evidence type="ECO:0000256" key="11">
    <source>
        <dbReference type="ARBA" id="ARBA00030003"/>
    </source>
</evidence>
<dbReference type="NCBIfam" id="TIGR01051">
    <property type="entry name" value="topA_bact"/>
    <property type="match status" value="1"/>
</dbReference>
<dbReference type="InterPro" id="IPR023405">
    <property type="entry name" value="Topo_IA_core_domain"/>
</dbReference>
<dbReference type="PRINTS" id="PR00417">
    <property type="entry name" value="PRTPISMRASEI"/>
</dbReference>
<dbReference type="Pfam" id="PF01751">
    <property type="entry name" value="Toprim"/>
    <property type="match status" value="1"/>
</dbReference>
<evidence type="ECO:0000256" key="15">
    <source>
        <dbReference type="SAM" id="MobiDB-lite"/>
    </source>
</evidence>
<keyword evidence="19" id="KW-1185">Reference proteome</keyword>
<dbReference type="Gene3D" id="3.30.65.10">
    <property type="entry name" value="Bacterial Topoisomerase I, domain 1"/>
    <property type="match status" value="1"/>
</dbReference>
<feature type="compositionally biased region" description="Basic and acidic residues" evidence="15">
    <location>
        <begin position="958"/>
        <end position="973"/>
    </location>
</feature>
<dbReference type="PROSITE" id="PS00396">
    <property type="entry name" value="TOPO_IA_1"/>
    <property type="match status" value="1"/>
</dbReference>
<evidence type="ECO:0000256" key="2">
    <source>
        <dbReference type="ARBA" id="ARBA00009446"/>
    </source>
</evidence>
<dbReference type="Gene3D" id="3.40.50.140">
    <property type="match status" value="1"/>
</dbReference>
<dbReference type="InterPro" id="IPR013826">
    <property type="entry name" value="Topo_IA_cen_sub3"/>
</dbReference>
<accession>A0A176VDQ8</accession>
<dbReference type="Proteomes" id="UP000077202">
    <property type="component" value="Unassembled WGS sequence"/>
</dbReference>
<dbReference type="InterPro" id="IPR003601">
    <property type="entry name" value="Topo_IA_2"/>
</dbReference>
<dbReference type="Pfam" id="PF13368">
    <property type="entry name" value="Toprim_C_rpt"/>
    <property type="match status" value="1"/>
</dbReference>
<dbReference type="InterPro" id="IPR013497">
    <property type="entry name" value="Topo_IA_cen"/>
</dbReference>
<feature type="domain" description="Toprim" evidence="16">
    <location>
        <begin position="171"/>
        <end position="286"/>
    </location>
</feature>
<evidence type="ECO:0000256" key="5">
    <source>
        <dbReference type="ARBA" id="ARBA00022771"/>
    </source>
</evidence>
<feature type="compositionally biased region" description="Low complexity" evidence="15">
    <location>
        <begin position="910"/>
        <end position="934"/>
    </location>
</feature>
<keyword evidence="5" id="KW-0863">Zinc-finger</keyword>
<organism evidence="18 19">
    <name type="scientific">Marchantia polymorpha subsp. ruderalis</name>
    <dbReference type="NCBI Taxonomy" id="1480154"/>
    <lineage>
        <taxon>Eukaryota</taxon>
        <taxon>Viridiplantae</taxon>
        <taxon>Streptophyta</taxon>
        <taxon>Embryophyta</taxon>
        <taxon>Marchantiophyta</taxon>
        <taxon>Marchantiopsida</taxon>
        <taxon>Marchantiidae</taxon>
        <taxon>Marchantiales</taxon>
        <taxon>Marchantiaceae</taxon>
        <taxon>Marchantia</taxon>
    </lineage>
</organism>
<dbReference type="InterPro" id="IPR028612">
    <property type="entry name" value="Topoisom_1_IA"/>
</dbReference>
<comment type="similarity">
    <text evidence="2">Belongs to the type IA topoisomerase family.</text>
</comment>
<proteinExistence type="inferred from homology"/>
<gene>
    <name evidence="18" type="ORF">AXG93_4448s1080</name>
</gene>
<dbReference type="InterPro" id="IPR025589">
    <property type="entry name" value="Toprim_C_rpt"/>
</dbReference>
<dbReference type="InterPro" id="IPR013498">
    <property type="entry name" value="Topo_IA_Znf"/>
</dbReference>
<dbReference type="InterPro" id="IPR013824">
    <property type="entry name" value="Topo_IA_cen_sub1"/>
</dbReference>
<evidence type="ECO:0000256" key="10">
    <source>
        <dbReference type="ARBA" id="ARBA00023235"/>
    </source>
</evidence>
<dbReference type="SMART" id="SM00437">
    <property type="entry name" value="TOP1Ac"/>
    <property type="match status" value="1"/>
</dbReference>
<dbReference type="InterPro" id="IPR003602">
    <property type="entry name" value="Topo_IA_DNA-bd_dom"/>
</dbReference>
<dbReference type="AlphaFoldDB" id="A0A176VDQ8"/>
<evidence type="ECO:0000256" key="13">
    <source>
        <dbReference type="ARBA" id="ARBA00032235"/>
    </source>
</evidence>
<dbReference type="SUPFAM" id="SSF56712">
    <property type="entry name" value="Prokaryotic type I DNA topoisomerase"/>
    <property type="match status" value="1"/>
</dbReference>
<evidence type="ECO:0000256" key="12">
    <source>
        <dbReference type="ARBA" id="ARBA00031985"/>
    </source>
</evidence>
<evidence type="ECO:0000256" key="8">
    <source>
        <dbReference type="ARBA" id="ARBA00023029"/>
    </source>
</evidence>
<dbReference type="InterPro" id="IPR005733">
    <property type="entry name" value="TopoI_bac-type"/>
</dbReference>
<comment type="caution">
    <text evidence="18">The sequence shown here is derived from an EMBL/GenBank/DDBJ whole genome shotgun (WGS) entry which is preliminary data.</text>
</comment>
<name>A0A176VDQ8_MARPO</name>
<dbReference type="GO" id="GO:0008270">
    <property type="term" value="F:zinc ion binding"/>
    <property type="evidence" value="ECO:0007669"/>
    <property type="project" value="UniProtKB-KW"/>
</dbReference>
<evidence type="ECO:0000256" key="4">
    <source>
        <dbReference type="ARBA" id="ARBA00022723"/>
    </source>
</evidence>
<dbReference type="PROSITE" id="PS52039">
    <property type="entry name" value="TOPO_IA_2"/>
    <property type="match status" value="1"/>
</dbReference>
<dbReference type="GO" id="GO:0003917">
    <property type="term" value="F:DNA topoisomerase type I (single strand cut, ATP-independent) activity"/>
    <property type="evidence" value="ECO:0007669"/>
    <property type="project" value="UniProtKB-EC"/>
</dbReference>
<dbReference type="InterPro" id="IPR034149">
    <property type="entry name" value="TOPRIM_TopoI"/>
</dbReference>
<feature type="region of interest" description="Disordered" evidence="15">
    <location>
        <begin position="134"/>
        <end position="163"/>
    </location>
</feature>
<dbReference type="SMART" id="SM00493">
    <property type="entry name" value="TOPRIM"/>
    <property type="match status" value="1"/>
</dbReference>
<evidence type="ECO:0000259" key="16">
    <source>
        <dbReference type="PROSITE" id="PS50880"/>
    </source>
</evidence>
<keyword evidence="6" id="KW-0862">Zinc</keyword>
<evidence type="ECO:0000256" key="14">
    <source>
        <dbReference type="ARBA" id="ARBA00032877"/>
    </source>
</evidence>
<evidence type="ECO:0000256" key="7">
    <source>
        <dbReference type="ARBA" id="ARBA00022842"/>
    </source>
</evidence>
<feature type="compositionally biased region" description="Basic residues" evidence="15">
    <location>
        <begin position="138"/>
        <end position="149"/>
    </location>
</feature>
<protein>
    <recommendedName>
        <fullName evidence="3">DNA topoisomerase</fullName>
        <ecNumber evidence="3">5.6.2.1</ecNumber>
    </recommendedName>
    <alternativeName>
        <fullName evidence="14">Omega-protein</fullName>
    </alternativeName>
    <alternativeName>
        <fullName evidence="13">Relaxing enzyme</fullName>
    </alternativeName>
    <alternativeName>
        <fullName evidence="11">Swivelase</fullName>
    </alternativeName>
    <alternativeName>
        <fullName evidence="12">Untwisting enzyme</fullName>
    </alternativeName>
</protein>
<dbReference type="Pfam" id="PF01131">
    <property type="entry name" value="Topoisom_bac"/>
    <property type="match status" value="1"/>
</dbReference>
<evidence type="ECO:0000256" key="6">
    <source>
        <dbReference type="ARBA" id="ARBA00022833"/>
    </source>
</evidence>
<dbReference type="Gene3D" id="1.10.460.10">
    <property type="entry name" value="Topoisomerase I, domain 2"/>
    <property type="match status" value="2"/>
</dbReference>
<evidence type="ECO:0000256" key="9">
    <source>
        <dbReference type="ARBA" id="ARBA00023125"/>
    </source>
</evidence>
<dbReference type="GO" id="GO:0005694">
    <property type="term" value="C:chromosome"/>
    <property type="evidence" value="ECO:0007669"/>
    <property type="project" value="InterPro"/>
</dbReference>
<evidence type="ECO:0000256" key="1">
    <source>
        <dbReference type="ARBA" id="ARBA00000213"/>
    </source>
</evidence>
<keyword evidence="8" id="KW-0799">Topoisomerase</keyword>
<dbReference type="CDD" id="cd00186">
    <property type="entry name" value="TOP1Ac"/>
    <property type="match status" value="1"/>
</dbReference>
<keyword evidence="10" id="KW-0413">Isomerase</keyword>
<evidence type="ECO:0000313" key="19">
    <source>
        <dbReference type="Proteomes" id="UP000077202"/>
    </source>
</evidence>
<dbReference type="EMBL" id="LVLJ01004024">
    <property type="protein sequence ID" value="OAE18673.1"/>
    <property type="molecule type" value="Genomic_DNA"/>
</dbReference>
<dbReference type="PANTHER" id="PTHR42785:SF1">
    <property type="entry name" value="DNA TOPOISOMERASE"/>
    <property type="match status" value="1"/>
</dbReference>
<comment type="catalytic activity">
    <reaction evidence="1">
        <text>ATP-independent breakage of single-stranded DNA, followed by passage and rejoining.</text>
        <dbReference type="EC" id="5.6.2.1"/>
    </reaction>
</comment>
<keyword evidence="7" id="KW-0460">Magnesium</keyword>
<dbReference type="PANTHER" id="PTHR42785">
    <property type="entry name" value="DNA TOPOISOMERASE, TYPE IA, CORE"/>
    <property type="match status" value="1"/>
</dbReference>
<feature type="region of interest" description="Disordered" evidence="15">
    <location>
        <begin position="880"/>
        <end position="997"/>
    </location>
</feature>
<reference evidence="18" key="1">
    <citation type="submission" date="2016-03" db="EMBL/GenBank/DDBJ databases">
        <title>Mechanisms controlling the formation of the plant cell surface in tip-growing cells are functionally conserved among land plants.</title>
        <authorList>
            <person name="Honkanen S."/>
            <person name="Jones V.A."/>
            <person name="Morieri G."/>
            <person name="Champion C."/>
            <person name="Hetherington A.J."/>
            <person name="Kelly S."/>
            <person name="Saint-Marcoux D."/>
            <person name="Proust H."/>
            <person name="Prescott H."/>
            <person name="Dolan L."/>
        </authorList>
    </citation>
    <scope>NUCLEOTIDE SEQUENCE [LARGE SCALE GENOMIC DNA]</scope>
    <source>
        <tissue evidence="18">Whole gametophyte</tissue>
    </source>
</reference>
<dbReference type="InterPro" id="IPR023406">
    <property type="entry name" value="Topo_IA_AS"/>
</dbReference>
<feature type="domain" description="Topo IA-type catalytic" evidence="17">
    <location>
        <begin position="302"/>
        <end position="756"/>
    </location>
</feature>
<dbReference type="Pfam" id="PF01396">
    <property type="entry name" value="Zn_ribbon_Top1"/>
    <property type="match status" value="1"/>
</dbReference>
<dbReference type="GO" id="GO:0003677">
    <property type="term" value="F:DNA binding"/>
    <property type="evidence" value="ECO:0007669"/>
    <property type="project" value="UniProtKB-KW"/>
</dbReference>
<feature type="compositionally biased region" description="Basic and acidic residues" evidence="15">
    <location>
        <begin position="935"/>
        <end position="949"/>
    </location>
</feature>
<dbReference type="PROSITE" id="PS50880">
    <property type="entry name" value="TOPRIM"/>
    <property type="match status" value="1"/>
</dbReference>
<dbReference type="GO" id="GO:0006265">
    <property type="term" value="P:DNA topological change"/>
    <property type="evidence" value="ECO:0007669"/>
    <property type="project" value="InterPro"/>
</dbReference>
<dbReference type="SMART" id="SM00436">
    <property type="entry name" value="TOP1Bc"/>
    <property type="match status" value="1"/>
</dbReference>
<dbReference type="CDD" id="cd03363">
    <property type="entry name" value="TOPRIM_TopoIA_TopoI"/>
    <property type="match status" value="1"/>
</dbReference>
<dbReference type="HAMAP" id="MF_00952">
    <property type="entry name" value="Topoisom_1_prok"/>
    <property type="match status" value="1"/>
</dbReference>
<sequence length="1037" mass="114504">MAQLPVQYGLFHSFVSPATRFAPPNWALYLTSTRSTLSNFISSPYLQMSSIPFERRFSVRHAGSSQIPLINGTKLSLSFSDSSVRVAPKGDSKLGTTSSDVVHLSSRTLSSLSRQPALSSMYITTNAWSEMAHTPLYSKRRRKRRKGPHASRTAPGPAVQEAEPVMKVEEKSVVVVESPAKAKTIQKYLEGKYVVLPSFGHVRDLAAKAGSVRPDEDFKMVWEVPSSARQHLNAIKAAVKGANSLVLASDPDREGEAIAWHVLEMLKMEGSVKSDLKVRRVVFNEITKAAVLRAMESPRDISTTLVDAYLARRALDYLIGFDLSPVLWRKLPGSKSAGRVQSAALRLVSEREMEMEAFVAREYWSIDVDVTVADSASAVNKKGAKFLAKTTHVDGEKLSQFSLVSEEMARNVAARVQSARFAVSSVKKSMVRRNPPAPYITSTLQQDASNKLGFGATRTMALSQQLYEGVKLDNDELTGLITYMRTDGVQMSSEAVQNIRSLVAKRYGDDFVPPQPRQFSSRVKNAQEAHEAIRPTDIYRLPSMLVHALEEDALRLYSLIWRRTVACQMEQAIFAQVVVDIKSDTEDLQMRASGSSLSYPGYLAAVKDEAALTSVKEESGEEDEDLEVDEGKLWSLEVSSFLSHYFPKFADYEFTARLEEQLDEISAGRAEWKAILSDFWPEFHEGVIAVLKIPIEEVVDLLEEVFLKQFFSGSQDRVCPSCGEGKMGLKLSRFGAGYFLGCNRYPKCMYRTNLLSADGVDSSDDEENSLMEVALKTGPFGRYLQVGSGSKKQKPKRTAVPKNMNVDEITLASAMELLKYPIELGTHPTLDTPILMCFGHYGHFIRCRGSFVSVPKEMAPEKLTLEEAVELLNSKHASKLGRKRNVQDGKAAKAEASSDKKTTALKKVTSPKTKATKIKASTTGSTKTSSSASGDTKEPEKKKIGEVRKKVPKGVSKKKADEKTVAETVEQGKENGTGSNVEVKRPRGRPRKVRPETPASLEELVEVIEDVLSPGLFEPRFICSLGIGKDERSASLA</sequence>
<dbReference type="InterPro" id="IPR006171">
    <property type="entry name" value="TOPRIM_dom"/>
</dbReference>
<keyword evidence="4" id="KW-0479">Metal-binding</keyword>
<dbReference type="InterPro" id="IPR000380">
    <property type="entry name" value="Topo_IA"/>
</dbReference>
<evidence type="ECO:0000256" key="3">
    <source>
        <dbReference type="ARBA" id="ARBA00012891"/>
    </source>
</evidence>